<gene>
    <name evidence="23" type="ORF">UX47_C0003G0061</name>
</gene>
<evidence type="ECO:0000256" key="14">
    <source>
        <dbReference type="ARBA" id="ARBA00030634"/>
    </source>
</evidence>
<comment type="catalytic activity">
    <reaction evidence="19">
        <text>O(6)-methyl-dGTP + H2O = O(6)-methyl-dGMP + diphosphate + H(+)</text>
        <dbReference type="Rhea" id="RHEA:67600"/>
        <dbReference type="ChEBI" id="CHEBI:15377"/>
        <dbReference type="ChEBI" id="CHEBI:15378"/>
        <dbReference type="ChEBI" id="CHEBI:33019"/>
        <dbReference type="ChEBI" id="CHEBI:169974"/>
        <dbReference type="ChEBI" id="CHEBI:169975"/>
    </reaction>
    <physiologicalReaction direction="left-to-right" evidence="19">
        <dbReference type="Rhea" id="RHEA:67601"/>
    </physiologicalReaction>
</comment>
<comment type="cofactor">
    <cofactor evidence="1">
        <name>Mg(2+)</name>
        <dbReference type="ChEBI" id="CHEBI:18420"/>
    </cofactor>
</comment>
<dbReference type="GO" id="GO:0008828">
    <property type="term" value="F:dATP diphosphatase activity"/>
    <property type="evidence" value="ECO:0007669"/>
    <property type="project" value="UniProtKB-EC"/>
</dbReference>
<dbReference type="InterPro" id="IPR003563">
    <property type="entry name" value="8ODP"/>
</dbReference>
<keyword evidence="4" id="KW-0479">Metal-binding</keyword>
<proteinExistence type="inferred from homology"/>
<dbReference type="PANTHER" id="PTHR43758">
    <property type="entry name" value="7,8-DIHYDRO-8-OXOGUANINE TRIPHOSPHATASE"/>
    <property type="match status" value="1"/>
</dbReference>
<dbReference type="EMBL" id="LCMI01000003">
    <property type="protein sequence ID" value="KKU33538.1"/>
    <property type="molecule type" value="Genomic_DNA"/>
</dbReference>
<evidence type="ECO:0000256" key="19">
    <source>
        <dbReference type="ARBA" id="ARBA00048894"/>
    </source>
</evidence>
<dbReference type="PROSITE" id="PS00893">
    <property type="entry name" value="NUDIX_BOX"/>
    <property type="match status" value="1"/>
</dbReference>
<dbReference type="Gene3D" id="3.90.79.10">
    <property type="entry name" value="Nucleoside Triphosphate Pyrophosphohydrolase"/>
    <property type="match status" value="1"/>
</dbReference>
<evidence type="ECO:0000313" key="24">
    <source>
        <dbReference type="Proteomes" id="UP000034794"/>
    </source>
</evidence>
<evidence type="ECO:0000256" key="11">
    <source>
        <dbReference type="ARBA" id="ARBA00026103"/>
    </source>
</evidence>
<comment type="caution">
    <text evidence="23">The sequence shown here is derived from an EMBL/GenBank/DDBJ whole genome shotgun (WGS) entry which is preliminary data.</text>
</comment>
<dbReference type="CDD" id="cd03427">
    <property type="entry name" value="NUDIX_MTH1_Nudt1"/>
    <property type="match status" value="1"/>
</dbReference>
<comment type="catalytic activity">
    <reaction evidence="20">
        <text>N(6)-methyl-dATP + H2O = N(6)-methyl-dAMP + diphosphate + H(+)</text>
        <dbReference type="Rhea" id="RHEA:67604"/>
        <dbReference type="ChEBI" id="CHEBI:15377"/>
        <dbReference type="ChEBI" id="CHEBI:15378"/>
        <dbReference type="ChEBI" id="CHEBI:33019"/>
        <dbReference type="ChEBI" id="CHEBI:169976"/>
        <dbReference type="ChEBI" id="CHEBI:172872"/>
    </reaction>
    <physiologicalReaction direction="left-to-right" evidence="20">
        <dbReference type="Rhea" id="RHEA:67605"/>
    </physiologicalReaction>
</comment>
<sequence>MNIKEYESTLGEPLRQATITFLLTEKQILLALKKRGFGQGKWNGTGGKPKEAEDVLSAAIRETQEEVNVTPEKLELVAIINFYFPFVPKDKNWNQQVCVYLSRKWQGTPQETEEMKPAWFPLDNIPYSEMWWDDEIWLPLVLSGKKILAGFMFDENEKIIDQVVEERENF</sequence>
<evidence type="ECO:0000256" key="4">
    <source>
        <dbReference type="ARBA" id="ARBA00022723"/>
    </source>
</evidence>
<comment type="catalytic activity">
    <reaction evidence="10">
        <text>2-oxo-ATP + H2O = 2-oxo-AMP + diphosphate + H(+)</text>
        <dbReference type="Rhea" id="RHEA:67392"/>
        <dbReference type="ChEBI" id="CHEBI:15377"/>
        <dbReference type="ChEBI" id="CHEBI:15378"/>
        <dbReference type="ChEBI" id="CHEBI:33019"/>
        <dbReference type="ChEBI" id="CHEBI:71395"/>
        <dbReference type="ChEBI" id="CHEBI:172878"/>
    </reaction>
    <physiologicalReaction direction="left-to-right" evidence="10">
        <dbReference type="Rhea" id="RHEA:67393"/>
    </physiologicalReaction>
</comment>
<evidence type="ECO:0000256" key="3">
    <source>
        <dbReference type="ARBA" id="ARBA00011245"/>
    </source>
</evidence>
<evidence type="ECO:0000256" key="6">
    <source>
        <dbReference type="ARBA" id="ARBA00022842"/>
    </source>
</evidence>
<evidence type="ECO:0000256" key="21">
    <source>
        <dbReference type="ARBA" id="ARBA00053094"/>
    </source>
</evidence>
<dbReference type="InterPro" id="IPR020084">
    <property type="entry name" value="NUDIX_hydrolase_CS"/>
</dbReference>
<comment type="function">
    <text evidence="21">Oxidized purine nucleoside triphosphate hydrolase which is a prominent sanitizer of the oxidized nucleotide pool. Catalyzes the hydrolysis of 2-oxo-dATP (2-hydroxy-dATP) into 2-oxo-dAMP. Also has a significant hydrolase activity toward 2-oxo-ATP, 8-oxo-dGTP and 8-oxo-dATP. Through the hydrolysis of oxidized purine nucleoside triphosphates, prevents their incorporation into DNA and the subsequent transversions A:T to C:G and G:C to T:A. Also catalyzes the hydrolysis of methylated purine nucleoside triphosphate preventing their integration into DNA. Through this antimutagenic activity protects cells from oxidative stress.</text>
</comment>
<comment type="catalytic activity">
    <reaction evidence="8">
        <text>2-oxo-dATP + H2O = 2-oxo-dAMP + diphosphate + H(+)</text>
        <dbReference type="Rhea" id="RHEA:31583"/>
        <dbReference type="ChEBI" id="CHEBI:15377"/>
        <dbReference type="ChEBI" id="CHEBI:15378"/>
        <dbReference type="ChEBI" id="CHEBI:33019"/>
        <dbReference type="ChEBI" id="CHEBI:63212"/>
        <dbReference type="ChEBI" id="CHEBI:77897"/>
        <dbReference type="EC" id="3.6.1.56"/>
    </reaction>
    <physiologicalReaction direction="left-to-right" evidence="8">
        <dbReference type="Rhea" id="RHEA:31584"/>
    </physiologicalReaction>
</comment>
<evidence type="ECO:0000256" key="9">
    <source>
        <dbReference type="ARBA" id="ARBA00024486"/>
    </source>
</evidence>
<evidence type="ECO:0000256" key="8">
    <source>
        <dbReference type="ARBA" id="ARBA00024459"/>
    </source>
</evidence>
<dbReference type="SUPFAM" id="SSF55811">
    <property type="entry name" value="Nudix"/>
    <property type="match status" value="1"/>
</dbReference>
<evidence type="ECO:0000256" key="2">
    <source>
        <dbReference type="ARBA" id="ARBA00005582"/>
    </source>
</evidence>
<dbReference type="InterPro" id="IPR000086">
    <property type="entry name" value="NUDIX_hydrolase_dom"/>
</dbReference>
<evidence type="ECO:0000256" key="5">
    <source>
        <dbReference type="ARBA" id="ARBA00022801"/>
    </source>
</evidence>
<dbReference type="GO" id="GO:0005737">
    <property type="term" value="C:cytoplasm"/>
    <property type="evidence" value="ECO:0007669"/>
    <property type="project" value="TreeGrafter"/>
</dbReference>
<dbReference type="InterPro" id="IPR015797">
    <property type="entry name" value="NUDIX_hydrolase-like_dom_sf"/>
</dbReference>
<organism evidence="23 24">
    <name type="scientific">Candidatus Collierbacteria bacterium GW2011_GWA2_46_26</name>
    <dbReference type="NCBI Taxonomy" id="1618381"/>
    <lineage>
        <taxon>Bacteria</taxon>
        <taxon>Candidatus Collieribacteriota</taxon>
    </lineage>
</organism>
<evidence type="ECO:0000256" key="10">
    <source>
        <dbReference type="ARBA" id="ARBA00024596"/>
    </source>
</evidence>
<evidence type="ECO:0000256" key="17">
    <source>
        <dbReference type="ARBA" id="ARBA00032071"/>
    </source>
</evidence>
<feature type="domain" description="Nudix hydrolase" evidence="22">
    <location>
        <begin position="13"/>
        <end position="146"/>
    </location>
</feature>
<keyword evidence="6" id="KW-0460">Magnesium</keyword>
<evidence type="ECO:0000256" key="7">
    <source>
        <dbReference type="ARBA" id="ARBA00024448"/>
    </source>
</evidence>
<evidence type="ECO:0000256" key="13">
    <source>
        <dbReference type="ARBA" id="ARBA00029673"/>
    </source>
</evidence>
<accession>A0A0G1RU75</accession>
<evidence type="ECO:0000256" key="20">
    <source>
        <dbReference type="ARBA" id="ARBA00049032"/>
    </source>
</evidence>
<dbReference type="GO" id="GO:0046872">
    <property type="term" value="F:metal ion binding"/>
    <property type="evidence" value="ECO:0007669"/>
    <property type="project" value="UniProtKB-KW"/>
</dbReference>
<dbReference type="Proteomes" id="UP000034794">
    <property type="component" value="Unassembled WGS sequence"/>
</dbReference>
<dbReference type="GO" id="GO:0042262">
    <property type="term" value="P:DNA protection"/>
    <property type="evidence" value="ECO:0007669"/>
    <property type="project" value="InterPro"/>
</dbReference>
<evidence type="ECO:0000256" key="15">
    <source>
        <dbReference type="ARBA" id="ARBA00030682"/>
    </source>
</evidence>
<protein>
    <recommendedName>
        <fullName evidence="12">Oxidized purine nucleoside triphosphate hydrolase</fullName>
        <ecNumber evidence="11">3.6.1.56</ecNumber>
    </recommendedName>
    <alternativeName>
        <fullName evidence="16">2-hydroxy-dATP diphosphatase</fullName>
    </alternativeName>
    <alternativeName>
        <fullName evidence="15">7,8-dihydro-8-oxoguanine triphosphatase</fullName>
    </alternativeName>
    <alternativeName>
        <fullName evidence="14">8-oxo-dGTPase</fullName>
    </alternativeName>
    <alternativeName>
        <fullName evidence="17">Methylated purine nucleoside triphosphate hydrolase</fullName>
    </alternativeName>
    <alternativeName>
        <fullName evidence="13">Nucleoside diphosphate-linked moiety X motif 1</fullName>
    </alternativeName>
</protein>
<comment type="similarity">
    <text evidence="2">Belongs to the Nudix hydrolase family.</text>
</comment>
<dbReference type="EC" id="3.6.1.56" evidence="11"/>
<dbReference type="PRINTS" id="PR01403">
    <property type="entry name" value="8OXTPHPHTASE"/>
</dbReference>
<comment type="subunit">
    <text evidence="3">Monomer.</text>
</comment>
<comment type="catalytic activity">
    <reaction evidence="7">
        <text>8-oxo-dATP + H2O = 8-oxo-dAMP + diphosphate + H(+)</text>
        <dbReference type="Rhea" id="RHEA:65396"/>
        <dbReference type="ChEBI" id="CHEBI:15377"/>
        <dbReference type="ChEBI" id="CHEBI:15378"/>
        <dbReference type="ChEBI" id="CHEBI:33019"/>
        <dbReference type="ChEBI" id="CHEBI:71361"/>
        <dbReference type="ChEBI" id="CHEBI:172871"/>
    </reaction>
    <physiologicalReaction direction="left-to-right" evidence="7">
        <dbReference type="Rhea" id="RHEA:65397"/>
    </physiologicalReaction>
</comment>
<evidence type="ECO:0000256" key="16">
    <source>
        <dbReference type="ARBA" id="ARBA00031927"/>
    </source>
</evidence>
<dbReference type="Pfam" id="PF00293">
    <property type="entry name" value="NUDIX"/>
    <property type="match status" value="1"/>
</dbReference>
<comment type="catalytic activity">
    <reaction evidence="18">
        <text>N(6)-methyl-ATP + H2O = N(6)-methyl-AMP + diphosphate + H(+)</text>
        <dbReference type="Rhea" id="RHEA:67608"/>
        <dbReference type="ChEBI" id="CHEBI:15377"/>
        <dbReference type="ChEBI" id="CHEBI:15378"/>
        <dbReference type="ChEBI" id="CHEBI:33019"/>
        <dbReference type="ChEBI" id="CHEBI:144842"/>
        <dbReference type="ChEBI" id="CHEBI:172873"/>
    </reaction>
    <physiologicalReaction direction="left-to-right" evidence="18">
        <dbReference type="Rhea" id="RHEA:67609"/>
    </physiologicalReaction>
</comment>
<dbReference type="GO" id="GO:0008413">
    <property type="term" value="F:8-oxo-7,8-dihydroguanosine triphosphate pyrophosphatase activity"/>
    <property type="evidence" value="ECO:0007669"/>
    <property type="project" value="InterPro"/>
</dbReference>
<dbReference type="PROSITE" id="PS51462">
    <property type="entry name" value="NUDIX"/>
    <property type="match status" value="1"/>
</dbReference>
<evidence type="ECO:0000256" key="1">
    <source>
        <dbReference type="ARBA" id="ARBA00001946"/>
    </source>
</evidence>
<dbReference type="AlphaFoldDB" id="A0A0G1RU75"/>
<evidence type="ECO:0000256" key="18">
    <source>
        <dbReference type="ARBA" id="ARBA00048002"/>
    </source>
</evidence>
<dbReference type="PANTHER" id="PTHR43758:SF2">
    <property type="entry name" value="OXIDIZED PURINE NUCLEOSIDE TRIPHOSPHATE HYDROLASE"/>
    <property type="match status" value="1"/>
</dbReference>
<name>A0A0G1RU75_9BACT</name>
<comment type="catalytic activity">
    <reaction evidence="9">
        <text>8-oxo-dGTP + H2O = 8-oxo-dGMP + diphosphate + H(+)</text>
        <dbReference type="Rhea" id="RHEA:31575"/>
        <dbReference type="ChEBI" id="CHEBI:15377"/>
        <dbReference type="ChEBI" id="CHEBI:15378"/>
        <dbReference type="ChEBI" id="CHEBI:33019"/>
        <dbReference type="ChEBI" id="CHEBI:63224"/>
        <dbReference type="ChEBI" id="CHEBI:77896"/>
    </reaction>
    <physiologicalReaction direction="left-to-right" evidence="9">
        <dbReference type="Rhea" id="RHEA:31576"/>
    </physiologicalReaction>
</comment>
<reference evidence="23 24" key="1">
    <citation type="journal article" date="2015" name="Nature">
        <title>rRNA introns, odd ribosomes, and small enigmatic genomes across a large radiation of phyla.</title>
        <authorList>
            <person name="Brown C.T."/>
            <person name="Hug L.A."/>
            <person name="Thomas B.C."/>
            <person name="Sharon I."/>
            <person name="Castelle C.J."/>
            <person name="Singh A."/>
            <person name="Wilkins M.J."/>
            <person name="Williams K.H."/>
            <person name="Banfield J.F."/>
        </authorList>
    </citation>
    <scope>NUCLEOTIDE SEQUENCE [LARGE SCALE GENOMIC DNA]</scope>
</reference>
<keyword evidence="5 23" id="KW-0378">Hydrolase</keyword>
<evidence type="ECO:0000256" key="12">
    <source>
        <dbReference type="ARBA" id="ARBA00026218"/>
    </source>
</evidence>
<evidence type="ECO:0000259" key="22">
    <source>
        <dbReference type="PROSITE" id="PS51462"/>
    </source>
</evidence>
<evidence type="ECO:0000313" key="23">
    <source>
        <dbReference type="EMBL" id="KKU33538.1"/>
    </source>
</evidence>